<dbReference type="RefSeq" id="WP_301720492.1">
    <property type="nucleotide sequence ID" value="NZ_JAGGJB010000002.1"/>
</dbReference>
<evidence type="ECO:0000313" key="3">
    <source>
        <dbReference type="Proteomes" id="UP001169491"/>
    </source>
</evidence>
<evidence type="ECO:0000313" key="1">
    <source>
        <dbReference type="EMBL" id="MDN7124150.1"/>
    </source>
</evidence>
<evidence type="ECO:0000313" key="2">
    <source>
        <dbReference type="EMBL" id="MDN7128407.1"/>
    </source>
</evidence>
<reference evidence="3 4" key="1">
    <citation type="submission" date="2021-03" db="EMBL/GenBank/DDBJ databases">
        <title>Pseudidiomarina terrestris, a new bacterium isolated from saline soil.</title>
        <authorList>
            <person name="Galisteo C."/>
            <person name="De La Haba R."/>
            <person name="Sanchez-Porro C."/>
            <person name="Ventosa A."/>
        </authorList>
    </citation>
    <scope>NUCLEOTIDE SEQUENCE [LARGE SCALE GENOMIC DNA]</scope>
    <source>
        <strain evidence="1 4">1APP75-32.1</strain>
        <strain evidence="3">1APR75-15</strain>
        <strain evidence="2">1ASR75-15</strain>
    </source>
</reference>
<comment type="caution">
    <text evidence="1">The sequence shown here is derived from an EMBL/GenBank/DDBJ whole genome shotgun (WGS) entry which is preliminary data.</text>
</comment>
<name>A0AAW7R0J6_9GAMM</name>
<proteinExistence type="predicted"/>
<sequence length="78" mass="8845">MKFEAILKDPSAVYDKPQDVLDDGNLSRDEKCEILKQWEYDAVELQVATEENMPGPEDSTLDDILAAKQKLLDCDDEV</sequence>
<dbReference type="Proteomes" id="UP001169491">
    <property type="component" value="Unassembled WGS sequence"/>
</dbReference>
<accession>A0AAW7R0J6</accession>
<dbReference type="Proteomes" id="UP001169492">
    <property type="component" value="Unassembled WGS sequence"/>
</dbReference>
<organism evidence="1 4">
    <name type="scientific">Pseudidiomarina terrestris</name>
    <dbReference type="NCBI Taxonomy" id="2820060"/>
    <lineage>
        <taxon>Bacteria</taxon>
        <taxon>Pseudomonadati</taxon>
        <taxon>Pseudomonadota</taxon>
        <taxon>Gammaproteobacteria</taxon>
        <taxon>Alteromonadales</taxon>
        <taxon>Idiomarinaceae</taxon>
        <taxon>Pseudidiomarina</taxon>
    </lineage>
</organism>
<gene>
    <name evidence="1" type="ORF">J6I90_04595</name>
    <name evidence="2" type="ORF">J6I92_00760</name>
</gene>
<dbReference type="EMBL" id="JAGGJB010000002">
    <property type="protein sequence ID" value="MDN7124150.1"/>
    <property type="molecule type" value="Genomic_DNA"/>
</dbReference>
<protein>
    <submittedName>
        <fullName evidence="1">Uncharacterized protein</fullName>
    </submittedName>
</protein>
<evidence type="ECO:0000313" key="4">
    <source>
        <dbReference type="Proteomes" id="UP001169492"/>
    </source>
</evidence>
<dbReference type="EMBL" id="JAGGJC010000001">
    <property type="protein sequence ID" value="MDN7128407.1"/>
    <property type="molecule type" value="Genomic_DNA"/>
</dbReference>
<keyword evidence="3" id="KW-1185">Reference proteome</keyword>
<dbReference type="AlphaFoldDB" id="A0AAW7R0J6"/>